<organism evidence="2 3">
    <name type="scientific">Rotaria magnacalcarata</name>
    <dbReference type="NCBI Taxonomy" id="392030"/>
    <lineage>
        <taxon>Eukaryota</taxon>
        <taxon>Metazoa</taxon>
        <taxon>Spiralia</taxon>
        <taxon>Gnathifera</taxon>
        <taxon>Rotifera</taxon>
        <taxon>Eurotatoria</taxon>
        <taxon>Bdelloidea</taxon>
        <taxon>Philodinida</taxon>
        <taxon>Philodinidae</taxon>
        <taxon>Rotaria</taxon>
    </lineage>
</organism>
<dbReference type="EMBL" id="CAJOBJ010084267">
    <property type="protein sequence ID" value="CAF4514114.1"/>
    <property type="molecule type" value="Genomic_DNA"/>
</dbReference>
<sequence length="49" mass="5331">CVDNQLKTRTNECDESGSTLSTGESRVKMNLSFMKKIPPNSEATNVLVG</sequence>
<evidence type="ECO:0000313" key="2">
    <source>
        <dbReference type="EMBL" id="CAF4514114.1"/>
    </source>
</evidence>
<feature type="non-terminal residue" evidence="2">
    <location>
        <position position="1"/>
    </location>
</feature>
<dbReference type="InterPro" id="IPR016152">
    <property type="entry name" value="PTrfase/Anion_transptr"/>
</dbReference>
<evidence type="ECO:0000313" key="3">
    <source>
        <dbReference type="Proteomes" id="UP000681720"/>
    </source>
</evidence>
<dbReference type="Proteomes" id="UP000681720">
    <property type="component" value="Unassembled WGS sequence"/>
</dbReference>
<evidence type="ECO:0000256" key="1">
    <source>
        <dbReference type="SAM" id="MobiDB-lite"/>
    </source>
</evidence>
<gene>
    <name evidence="2" type="ORF">GIL414_LOCUS35316</name>
</gene>
<name>A0A8S2XTP7_9BILA</name>
<dbReference type="Gene3D" id="3.40.930.10">
    <property type="entry name" value="Mannitol-specific EII, Chain A"/>
    <property type="match status" value="1"/>
</dbReference>
<dbReference type="AlphaFoldDB" id="A0A8S2XTP7"/>
<proteinExistence type="predicted"/>
<comment type="caution">
    <text evidence="2">The sequence shown here is derived from an EMBL/GenBank/DDBJ whole genome shotgun (WGS) entry which is preliminary data.</text>
</comment>
<accession>A0A8S2XTP7</accession>
<feature type="region of interest" description="Disordered" evidence="1">
    <location>
        <begin position="1"/>
        <end position="24"/>
    </location>
</feature>
<protein>
    <submittedName>
        <fullName evidence="2">Uncharacterized protein</fullName>
    </submittedName>
</protein>
<reference evidence="2" key="1">
    <citation type="submission" date="2021-02" db="EMBL/GenBank/DDBJ databases">
        <authorList>
            <person name="Nowell W R."/>
        </authorList>
    </citation>
    <scope>NUCLEOTIDE SEQUENCE</scope>
</reference>
<feature type="non-terminal residue" evidence="2">
    <location>
        <position position="49"/>
    </location>
</feature>